<dbReference type="InterPro" id="IPR009045">
    <property type="entry name" value="Zn_M74/Hedgehog-like"/>
</dbReference>
<dbReference type="CDD" id="cd14852">
    <property type="entry name" value="LD-carboxypeptidase"/>
    <property type="match status" value="1"/>
</dbReference>
<dbReference type="GO" id="GO:0004180">
    <property type="term" value="F:carboxypeptidase activity"/>
    <property type="evidence" value="ECO:0007669"/>
    <property type="project" value="UniProtKB-KW"/>
</dbReference>
<keyword evidence="4" id="KW-1185">Reference proteome</keyword>
<name>A0A6I1GN21_9BIFI</name>
<dbReference type="InterPro" id="IPR058193">
    <property type="entry name" value="VanY/YodJ_core_dom"/>
</dbReference>
<feature type="transmembrane region" description="Helical" evidence="1">
    <location>
        <begin position="72"/>
        <end position="94"/>
    </location>
</feature>
<dbReference type="AlphaFoldDB" id="A0A6I1GN21"/>
<proteinExistence type="predicted"/>
<evidence type="ECO:0000259" key="2">
    <source>
        <dbReference type="Pfam" id="PF02557"/>
    </source>
</evidence>
<dbReference type="GO" id="GO:0006508">
    <property type="term" value="P:proteolysis"/>
    <property type="evidence" value="ECO:0007669"/>
    <property type="project" value="InterPro"/>
</dbReference>
<gene>
    <name evidence="3" type="ORF">F7D09_0725</name>
</gene>
<feature type="domain" description="D-alanyl-D-alanine carboxypeptidase-like core" evidence="2">
    <location>
        <begin position="143"/>
        <end position="275"/>
    </location>
</feature>
<keyword evidence="3" id="KW-0645">Protease</keyword>
<keyword evidence="1" id="KW-0472">Membrane</keyword>
<dbReference type="InterPro" id="IPR003709">
    <property type="entry name" value="VanY-like_core_dom"/>
</dbReference>
<dbReference type="PANTHER" id="PTHR34385:SF1">
    <property type="entry name" value="PEPTIDOGLYCAN L-ALANYL-D-GLUTAMATE ENDOPEPTIDASE CWLK"/>
    <property type="match status" value="1"/>
</dbReference>
<evidence type="ECO:0000256" key="1">
    <source>
        <dbReference type="SAM" id="Phobius"/>
    </source>
</evidence>
<comment type="caution">
    <text evidence="3">The sequence shown here is derived from an EMBL/GenBank/DDBJ whole genome shotgun (WGS) entry which is preliminary data.</text>
</comment>
<organism evidence="3 4">
    <name type="scientific">Bifidobacterium leontopitheci</name>
    <dbReference type="NCBI Taxonomy" id="2650774"/>
    <lineage>
        <taxon>Bacteria</taxon>
        <taxon>Bacillati</taxon>
        <taxon>Actinomycetota</taxon>
        <taxon>Actinomycetes</taxon>
        <taxon>Bifidobacteriales</taxon>
        <taxon>Bifidobacteriaceae</taxon>
        <taxon>Bifidobacterium</taxon>
    </lineage>
</organism>
<dbReference type="PANTHER" id="PTHR34385">
    <property type="entry name" value="D-ALANYL-D-ALANINE CARBOXYPEPTIDASE"/>
    <property type="match status" value="1"/>
</dbReference>
<sequence length="294" mass="32920">MTITDHPYDPTVAGMREHPLHDYANLNHAIGDHTTQGHTAQRHSTQGTPTQGDIRRFADYRRARVTRTLTRATALALAVVALIAGTLLGLGRFAGWGPFAPSSTLPEAAYSADRWNLIVVNQWHRIPDAYPTPELVKLANGEQVDSRIYPDLQRMFDDMRAAGLHPEVTSGYRTHERQRQLFDEKRFLYENDGMSTAAATQEAKKWVAQPGTSEHELGLAVDINKVGARSTQDSVAEHSWLAANAWRYGFILRYPKNATAVTGNDYEPWHYRYVGQEAAKAMRESGVTLEEYAS</sequence>
<dbReference type="Pfam" id="PF02557">
    <property type="entry name" value="VanY"/>
    <property type="match status" value="1"/>
</dbReference>
<keyword evidence="1" id="KW-1133">Transmembrane helix</keyword>
<protein>
    <submittedName>
        <fullName evidence="3">D-Ala-D-Ala carboxypeptidase VanY</fullName>
    </submittedName>
</protein>
<dbReference type="InterPro" id="IPR052179">
    <property type="entry name" value="DD-CPase-like"/>
</dbReference>
<evidence type="ECO:0000313" key="4">
    <source>
        <dbReference type="Proteomes" id="UP000441772"/>
    </source>
</evidence>
<accession>A0A6I1GN21</accession>
<keyword evidence="1" id="KW-0812">Transmembrane</keyword>
<dbReference type="SUPFAM" id="SSF55166">
    <property type="entry name" value="Hedgehog/DD-peptidase"/>
    <property type="match status" value="1"/>
</dbReference>
<dbReference type="RefSeq" id="WP_226835924.1">
    <property type="nucleotide sequence ID" value="NZ_JBHSKZ010000001.1"/>
</dbReference>
<dbReference type="EMBL" id="WBVT01000007">
    <property type="protein sequence ID" value="KAB7790809.1"/>
    <property type="molecule type" value="Genomic_DNA"/>
</dbReference>
<keyword evidence="3" id="KW-0378">Hydrolase</keyword>
<keyword evidence="3" id="KW-0121">Carboxypeptidase</keyword>
<dbReference type="Gene3D" id="3.30.1380.10">
    <property type="match status" value="1"/>
</dbReference>
<dbReference type="Proteomes" id="UP000441772">
    <property type="component" value="Unassembled WGS sequence"/>
</dbReference>
<evidence type="ECO:0000313" key="3">
    <source>
        <dbReference type="EMBL" id="KAB7790809.1"/>
    </source>
</evidence>
<reference evidence="3 4" key="1">
    <citation type="submission" date="2019-09" db="EMBL/GenBank/DDBJ databases">
        <title>Characterization of the phylogenetic diversity of two novel species belonging to the genus Bifidobacterium: Bifidobacterium cebidarum sp. nov. and Bifidobacterium leontopitheci sp. nov.</title>
        <authorList>
            <person name="Lugli G.A."/>
            <person name="Duranti S."/>
            <person name="Milani C."/>
            <person name="Turroni F."/>
            <person name="Ventura M."/>
        </authorList>
    </citation>
    <scope>NUCLEOTIDE SEQUENCE [LARGE SCALE GENOMIC DNA]</scope>
    <source>
        <strain evidence="3 4">LMG 31471</strain>
    </source>
</reference>